<protein>
    <submittedName>
        <fullName evidence="2">Uncharacterized protein</fullName>
    </submittedName>
</protein>
<accession>A0ABU1STA0</accession>
<keyword evidence="1" id="KW-0472">Membrane</keyword>
<dbReference type="EMBL" id="JAVDUP010000004">
    <property type="protein sequence ID" value="MDR6902138.1"/>
    <property type="molecule type" value="Genomic_DNA"/>
</dbReference>
<name>A0ABU1STA0_9HYPH</name>
<sequence>MGLEQLVLTKLHFEILPLRSSVWAIQRKRGILMKSAALFATAFIGALITGAASHAGEPSGKGSFEMLVAPEQVFNLKAKAWKPVPNEDSFALTHDGEFYLTVAKRKDGMLMLLVRQPSTEKQGQPFYAGYYLKCGVMADVPVFPQNAAELKSELANPQADSEEARIGFGPGSGMHDLYTLVCRS</sequence>
<evidence type="ECO:0000313" key="2">
    <source>
        <dbReference type="EMBL" id="MDR6902138.1"/>
    </source>
</evidence>
<comment type="caution">
    <text evidence="2">The sequence shown here is derived from an EMBL/GenBank/DDBJ whole genome shotgun (WGS) entry which is preliminary data.</text>
</comment>
<dbReference type="Proteomes" id="UP001250791">
    <property type="component" value="Unassembled WGS sequence"/>
</dbReference>
<dbReference type="RefSeq" id="WP_246779907.1">
    <property type="nucleotide sequence ID" value="NZ_JAVDUP010000004.1"/>
</dbReference>
<evidence type="ECO:0000256" key="1">
    <source>
        <dbReference type="SAM" id="Phobius"/>
    </source>
</evidence>
<evidence type="ECO:0000313" key="3">
    <source>
        <dbReference type="Proteomes" id="UP001250791"/>
    </source>
</evidence>
<keyword evidence="1" id="KW-0812">Transmembrane</keyword>
<feature type="transmembrane region" description="Helical" evidence="1">
    <location>
        <begin position="36"/>
        <end position="56"/>
    </location>
</feature>
<proteinExistence type="predicted"/>
<keyword evidence="3" id="KW-1185">Reference proteome</keyword>
<reference evidence="2 3" key="1">
    <citation type="submission" date="2023-07" db="EMBL/GenBank/DDBJ databases">
        <title>Sorghum-associated microbial communities from plants grown in Nebraska, USA.</title>
        <authorList>
            <person name="Schachtman D."/>
        </authorList>
    </citation>
    <scope>NUCLEOTIDE SEQUENCE [LARGE SCALE GENOMIC DNA]</scope>
    <source>
        <strain evidence="2 3">3199</strain>
    </source>
</reference>
<gene>
    <name evidence="2" type="ORF">J2W52_003769</name>
</gene>
<organism evidence="2 3">
    <name type="scientific">Rhizobium miluonense</name>
    <dbReference type="NCBI Taxonomy" id="411945"/>
    <lineage>
        <taxon>Bacteria</taxon>
        <taxon>Pseudomonadati</taxon>
        <taxon>Pseudomonadota</taxon>
        <taxon>Alphaproteobacteria</taxon>
        <taxon>Hyphomicrobiales</taxon>
        <taxon>Rhizobiaceae</taxon>
        <taxon>Rhizobium/Agrobacterium group</taxon>
        <taxon>Rhizobium</taxon>
    </lineage>
</organism>
<keyword evidence="1" id="KW-1133">Transmembrane helix</keyword>